<evidence type="ECO:0000313" key="3">
    <source>
        <dbReference type="Proteomes" id="UP000276133"/>
    </source>
</evidence>
<name>A0A3M7QCG8_BRAPC</name>
<feature type="transmembrane region" description="Helical" evidence="1">
    <location>
        <begin position="37"/>
        <end position="59"/>
    </location>
</feature>
<keyword evidence="3" id="KW-1185">Reference proteome</keyword>
<dbReference type="Proteomes" id="UP000276133">
    <property type="component" value="Unassembled WGS sequence"/>
</dbReference>
<accession>A0A3M7QCG8</accession>
<organism evidence="2 3">
    <name type="scientific">Brachionus plicatilis</name>
    <name type="common">Marine rotifer</name>
    <name type="synonym">Brachionus muelleri</name>
    <dbReference type="NCBI Taxonomy" id="10195"/>
    <lineage>
        <taxon>Eukaryota</taxon>
        <taxon>Metazoa</taxon>
        <taxon>Spiralia</taxon>
        <taxon>Gnathifera</taxon>
        <taxon>Rotifera</taxon>
        <taxon>Eurotatoria</taxon>
        <taxon>Monogononta</taxon>
        <taxon>Pseudotrocha</taxon>
        <taxon>Ploima</taxon>
        <taxon>Brachionidae</taxon>
        <taxon>Brachionus</taxon>
    </lineage>
</organism>
<protein>
    <submittedName>
        <fullName evidence="2">Uncharacterized protein</fullName>
    </submittedName>
</protein>
<keyword evidence="1" id="KW-0472">Membrane</keyword>
<comment type="caution">
    <text evidence="2">The sequence shown here is derived from an EMBL/GenBank/DDBJ whole genome shotgun (WGS) entry which is preliminary data.</text>
</comment>
<proteinExistence type="predicted"/>
<dbReference type="AlphaFoldDB" id="A0A3M7QCG8"/>
<evidence type="ECO:0000313" key="2">
    <source>
        <dbReference type="EMBL" id="RNA08691.1"/>
    </source>
</evidence>
<reference evidence="2 3" key="1">
    <citation type="journal article" date="2018" name="Sci. Rep.">
        <title>Genomic signatures of local adaptation to the degree of environmental predictability in rotifers.</title>
        <authorList>
            <person name="Franch-Gras L."/>
            <person name="Hahn C."/>
            <person name="Garcia-Roger E.M."/>
            <person name="Carmona M.J."/>
            <person name="Serra M."/>
            <person name="Gomez A."/>
        </authorList>
    </citation>
    <scope>NUCLEOTIDE SEQUENCE [LARGE SCALE GENOMIC DNA]</scope>
    <source>
        <strain evidence="2">HYR1</strain>
    </source>
</reference>
<sequence length="123" mass="14650">MLRKKNIRGTLKKAWQIIFYPKIIIYDRLIRSQEFRYLANFCLVIINSLSSPFCAFQVLSNRRDLAENITKELFTLESFKKANLVNLFYNGFVKGMKLIKIFSDKNVITLCSLYYFNKFRLIL</sequence>
<dbReference type="EMBL" id="REGN01006659">
    <property type="protein sequence ID" value="RNA08691.1"/>
    <property type="molecule type" value="Genomic_DNA"/>
</dbReference>
<evidence type="ECO:0000256" key="1">
    <source>
        <dbReference type="SAM" id="Phobius"/>
    </source>
</evidence>
<gene>
    <name evidence="2" type="ORF">BpHYR1_041141</name>
</gene>
<keyword evidence="1" id="KW-0812">Transmembrane</keyword>
<keyword evidence="1" id="KW-1133">Transmembrane helix</keyword>